<reference evidence="1 2" key="1">
    <citation type="journal article" date="2016" name="Nat. Commun.">
        <title>Thousands of microbial genomes shed light on interconnected biogeochemical processes in an aquifer system.</title>
        <authorList>
            <person name="Anantharaman K."/>
            <person name="Brown C.T."/>
            <person name="Hug L.A."/>
            <person name="Sharon I."/>
            <person name="Castelle C.J."/>
            <person name="Probst A.J."/>
            <person name="Thomas B.C."/>
            <person name="Singh A."/>
            <person name="Wilkins M.J."/>
            <person name="Karaoz U."/>
            <person name="Brodie E.L."/>
            <person name="Williams K.H."/>
            <person name="Hubbard S.S."/>
            <person name="Banfield J.F."/>
        </authorList>
    </citation>
    <scope>NUCLEOTIDE SEQUENCE [LARGE SCALE GENOMIC DNA]</scope>
</reference>
<organism evidence="1 2">
    <name type="scientific">Candidatus Curtissbacteria bacterium RIFCSPHIGHO2_12_FULL_38_9b</name>
    <dbReference type="NCBI Taxonomy" id="1797720"/>
    <lineage>
        <taxon>Bacteria</taxon>
        <taxon>Candidatus Curtissiibacteriota</taxon>
    </lineage>
</organism>
<comment type="caution">
    <text evidence="1">The sequence shown here is derived from an EMBL/GenBank/DDBJ whole genome shotgun (WGS) entry which is preliminary data.</text>
</comment>
<evidence type="ECO:0000313" key="2">
    <source>
        <dbReference type="Proteomes" id="UP000176666"/>
    </source>
</evidence>
<sequence length="614" mass="69699">MKGRIPANSESLKKTFPKIYGDFFSKCNLVLSAPGSFWWCGEYSNTQGGICFLQKIPQRVYIGITADKNQGIFFADFIYFWPNTNKFILTKLENPQKSKIEAFLNSQFPKTHLKITILSEVRPGSGLNLSGGLACALACSLNLQNNTITSKDIQKWQLAPTSTLIGGQAFEKTFRLAWKIQNLFHADSSSGATAFVPFINTIYPVIYLTEQRSGSFSNNQTTRLPRDLKDHSEIIDTINYSGAKFEEVFSLPEKPSWPIDFCLIYSGDTRTTEDALRAIRYHKERMAQLPLILKKELSKFIIDQSNVYKFQKFLKFKHPKDQLWEKFTDELVVANLVMLALMRLLFEGGMDLETLKLLFWNINNHQRFLSALGVSSPTIDRICLQLLSEVKTIGDLYGAAAKITGAGKKGDILFATNHNGPRDQINYFIKKLKRQINKNIHLDYASWLNGFEEEGVKIEQDLIEKIYSDFISEGSVQIKKINFQGQISTQMISKDQLEKQKADFDLLMDSVNGEIYIKGQEISSKHLPSSKTTIKVIKVLSEKLGKQVKNSAFGKGSYFEDRNEFQSKIISPLVKIVDKKLGKKLNLLLHGGLMDFTVMLKPSPIEIYIIEAIF</sequence>
<proteinExistence type="predicted"/>
<dbReference type="InterPro" id="IPR036554">
    <property type="entry name" value="GHMP_kinase_C_sf"/>
</dbReference>
<evidence type="ECO:0008006" key="3">
    <source>
        <dbReference type="Google" id="ProtNLM"/>
    </source>
</evidence>
<dbReference type="InterPro" id="IPR014721">
    <property type="entry name" value="Ribsml_uS5_D2-typ_fold_subgr"/>
</dbReference>
<dbReference type="Proteomes" id="UP000176666">
    <property type="component" value="Unassembled WGS sequence"/>
</dbReference>
<name>A0A1F5GT34_9BACT</name>
<protein>
    <recommendedName>
        <fullName evidence="3">GHMP kinase N-terminal domain-containing protein</fullName>
    </recommendedName>
</protein>
<dbReference type="PRINTS" id="PR00959">
    <property type="entry name" value="MEVGALKINASE"/>
</dbReference>
<dbReference type="SUPFAM" id="SSF54211">
    <property type="entry name" value="Ribosomal protein S5 domain 2-like"/>
    <property type="match status" value="1"/>
</dbReference>
<dbReference type="InterPro" id="IPR020568">
    <property type="entry name" value="Ribosomal_Su5_D2-typ_SF"/>
</dbReference>
<accession>A0A1F5GT34</accession>
<dbReference type="Gene3D" id="3.30.230.10">
    <property type="match status" value="1"/>
</dbReference>
<gene>
    <name evidence="1" type="ORF">A3F02_04170</name>
</gene>
<dbReference type="SUPFAM" id="SSF55060">
    <property type="entry name" value="GHMP Kinase, C-terminal domain"/>
    <property type="match status" value="1"/>
</dbReference>
<dbReference type="Gene3D" id="3.30.70.890">
    <property type="entry name" value="GHMP kinase, C-terminal domain"/>
    <property type="match status" value="1"/>
</dbReference>
<dbReference type="AlphaFoldDB" id="A0A1F5GT34"/>
<evidence type="ECO:0000313" key="1">
    <source>
        <dbReference type="EMBL" id="OGD94947.1"/>
    </source>
</evidence>
<dbReference type="EMBL" id="MFBJ01000070">
    <property type="protein sequence ID" value="OGD94947.1"/>
    <property type="molecule type" value="Genomic_DNA"/>
</dbReference>